<keyword evidence="9 12" id="KW-0503">Monooxygenase</keyword>
<evidence type="ECO:0000256" key="2">
    <source>
        <dbReference type="ARBA" id="ARBA00010617"/>
    </source>
</evidence>
<dbReference type="InterPro" id="IPR017972">
    <property type="entry name" value="Cyt_P450_CS"/>
</dbReference>
<dbReference type="InterPro" id="IPR001128">
    <property type="entry name" value="Cyt_P450"/>
</dbReference>
<dbReference type="PANTHER" id="PTHR24282:SF255">
    <property type="entry name" value="CYTOCHROME P450 72A11-RELATED"/>
    <property type="match status" value="1"/>
</dbReference>
<accession>B9SLV2</accession>
<evidence type="ECO:0000256" key="6">
    <source>
        <dbReference type="ARBA" id="ARBA00022989"/>
    </source>
</evidence>
<evidence type="ECO:0000256" key="12">
    <source>
        <dbReference type="RuleBase" id="RU000461"/>
    </source>
</evidence>
<dbReference type="CDD" id="cd20642">
    <property type="entry name" value="CYP72"/>
    <property type="match status" value="1"/>
</dbReference>
<dbReference type="GO" id="GO:0016705">
    <property type="term" value="F:oxidoreductase activity, acting on paired donors, with incorporation or reduction of molecular oxygen"/>
    <property type="evidence" value="ECO:0007669"/>
    <property type="project" value="InterPro"/>
</dbReference>
<dbReference type="GO" id="GO:0004497">
    <property type="term" value="F:monooxygenase activity"/>
    <property type="evidence" value="ECO:0000318"/>
    <property type="project" value="GO_Central"/>
</dbReference>
<comment type="cofactor">
    <cofactor evidence="11">
        <name>heme</name>
        <dbReference type="ChEBI" id="CHEBI:30413"/>
    </cofactor>
</comment>
<dbReference type="Proteomes" id="UP000008311">
    <property type="component" value="Unassembled WGS sequence"/>
</dbReference>
<evidence type="ECO:0000256" key="5">
    <source>
        <dbReference type="ARBA" id="ARBA00022723"/>
    </source>
</evidence>
<keyword evidence="8 11" id="KW-0408">Iron</keyword>
<evidence type="ECO:0000256" key="4">
    <source>
        <dbReference type="ARBA" id="ARBA00022692"/>
    </source>
</evidence>
<dbReference type="GO" id="GO:0020037">
    <property type="term" value="F:heme binding"/>
    <property type="evidence" value="ECO:0007669"/>
    <property type="project" value="InterPro"/>
</dbReference>
<evidence type="ECO:0000256" key="11">
    <source>
        <dbReference type="PIRSR" id="PIRSR602401-1"/>
    </source>
</evidence>
<evidence type="ECO:0000256" key="3">
    <source>
        <dbReference type="ARBA" id="ARBA00022617"/>
    </source>
</evidence>
<evidence type="ECO:0000313" key="14">
    <source>
        <dbReference type="Proteomes" id="UP000008311"/>
    </source>
</evidence>
<dbReference type="InterPro" id="IPR050665">
    <property type="entry name" value="Cytochrome_P450_Monooxygen"/>
</dbReference>
<keyword evidence="4" id="KW-0812">Transmembrane</keyword>
<dbReference type="EC" id="1.3.3.9" evidence="13"/>
<evidence type="ECO:0000256" key="8">
    <source>
        <dbReference type="ARBA" id="ARBA00023004"/>
    </source>
</evidence>
<dbReference type="Pfam" id="PF00067">
    <property type="entry name" value="p450"/>
    <property type="match status" value="1"/>
</dbReference>
<dbReference type="PRINTS" id="PR00463">
    <property type="entry name" value="EP450I"/>
</dbReference>
<dbReference type="SUPFAM" id="SSF48264">
    <property type="entry name" value="Cytochrome P450"/>
    <property type="match status" value="1"/>
</dbReference>
<dbReference type="InterPro" id="IPR002401">
    <property type="entry name" value="Cyt_P450_E_grp-I"/>
</dbReference>
<reference evidence="14" key="1">
    <citation type="journal article" date="2010" name="Nat. Biotechnol.">
        <title>Draft genome sequence of the oilseed species Ricinus communis.</title>
        <authorList>
            <person name="Chan A.P."/>
            <person name="Crabtree J."/>
            <person name="Zhao Q."/>
            <person name="Lorenzi H."/>
            <person name="Orvis J."/>
            <person name="Puiu D."/>
            <person name="Melake-Berhan A."/>
            <person name="Jones K.M."/>
            <person name="Redman J."/>
            <person name="Chen G."/>
            <person name="Cahoon E.B."/>
            <person name="Gedil M."/>
            <person name="Stanke M."/>
            <person name="Haas B.J."/>
            <person name="Wortman J.R."/>
            <person name="Fraser-Liggett C.M."/>
            <person name="Ravel J."/>
            <person name="Rabinowicz P.D."/>
        </authorList>
    </citation>
    <scope>NUCLEOTIDE SEQUENCE [LARGE SCALE GENOMIC DNA]</scope>
    <source>
        <strain evidence="14">cv. Hale</strain>
    </source>
</reference>
<keyword evidence="14" id="KW-1185">Reference proteome</keyword>
<feature type="binding site" description="axial binding residue" evidence="11">
    <location>
        <position position="361"/>
    </location>
    <ligand>
        <name>heme</name>
        <dbReference type="ChEBI" id="CHEBI:30413"/>
    </ligand>
    <ligandPart>
        <name>Fe</name>
        <dbReference type="ChEBI" id="CHEBI:18248"/>
    </ligandPart>
</feature>
<comment type="similarity">
    <text evidence="2 12">Belongs to the cytochrome P450 family.</text>
</comment>
<keyword evidence="3 11" id="KW-0349">Heme</keyword>
<dbReference type="PANTHER" id="PTHR24282">
    <property type="entry name" value="CYTOCHROME P450 FAMILY MEMBER"/>
    <property type="match status" value="1"/>
</dbReference>
<evidence type="ECO:0000256" key="1">
    <source>
        <dbReference type="ARBA" id="ARBA00004167"/>
    </source>
</evidence>
<dbReference type="InterPro" id="IPR036396">
    <property type="entry name" value="Cyt_P450_sf"/>
</dbReference>
<dbReference type="PRINTS" id="PR00385">
    <property type="entry name" value="P450"/>
</dbReference>
<keyword evidence="5 11" id="KW-0479">Metal-binding</keyword>
<dbReference type="PROSITE" id="PS00086">
    <property type="entry name" value="CYTOCHROME_P450"/>
    <property type="match status" value="1"/>
</dbReference>
<dbReference type="GO" id="GO:0005506">
    <property type="term" value="F:iron ion binding"/>
    <property type="evidence" value="ECO:0007669"/>
    <property type="project" value="InterPro"/>
</dbReference>
<protein>
    <submittedName>
        <fullName evidence="13">Cytochrome P450, putative</fullName>
        <ecNumber evidence="13">1.3.3.9</ecNumber>
    </submittedName>
</protein>
<dbReference type="eggNOG" id="KOG0157">
    <property type="taxonomic scope" value="Eukaryota"/>
</dbReference>
<proteinExistence type="inferred from homology"/>
<evidence type="ECO:0000256" key="7">
    <source>
        <dbReference type="ARBA" id="ARBA00023002"/>
    </source>
</evidence>
<keyword evidence="6" id="KW-1133">Transmembrane helix</keyword>
<dbReference type="InParanoid" id="B9SLV2"/>
<dbReference type="AlphaFoldDB" id="B9SLV2"/>
<keyword evidence="7 12" id="KW-0560">Oxidoreductase</keyword>
<organism evidence="13 14">
    <name type="scientific">Ricinus communis</name>
    <name type="common">Castor bean</name>
    <dbReference type="NCBI Taxonomy" id="3988"/>
    <lineage>
        <taxon>Eukaryota</taxon>
        <taxon>Viridiplantae</taxon>
        <taxon>Streptophyta</taxon>
        <taxon>Embryophyta</taxon>
        <taxon>Tracheophyta</taxon>
        <taxon>Spermatophyta</taxon>
        <taxon>Magnoliopsida</taxon>
        <taxon>eudicotyledons</taxon>
        <taxon>Gunneridae</taxon>
        <taxon>Pentapetalae</taxon>
        <taxon>rosids</taxon>
        <taxon>fabids</taxon>
        <taxon>Malpighiales</taxon>
        <taxon>Euphorbiaceae</taxon>
        <taxon>Acalyphoideae</taxon>
        <taxon>Acalypheae</taxon>
        <taxon>Ricinus</taxon>
    </lineage>
</organism>
<dbReference type="GO" id="GO:0016020">
    <property type="term" value="C:membrane"/>
    <property type="evidence" value="ECO:0007669"/>
    <property type="project" value="UniProtKB-SubCell"/>
</dbReference>
<name>B9SLV2_RICCO</name>
<evidence type="ECO:0000313" key="13">
    <source>
        <dbReference type="EMBL" id="EEF35458.1"/>
    </source>
</evidence>
<comment type="subcellular location">
    <subcellularLocation>
        <location evidence="1">Membrane</location>
        <topology evidence="1">Single-pass membrane protein</topology>
    </subcellularLocation>
</comment>
<dbReference type="STRING" id="3988.B9SLV2"/>
<sequence>MKYTRVNIMNPEHIKDVFTKIHEFTRPRMNPQSRLLASGVAFHEGEKWNKHRKIINPAFHQEKLKLMLPQFYQSCKEMIEKWEKLISTKESYEVDVWPYLQNLACDVISRAAFGSNYEEGKMIFDNLKELARLIMQGFLSVYLPGWRFMPTKTNRRIKQIDREIQASLRSIIDKREKAMKAGEATNDDLLGILMESNLREIEENSMGLSIQEVMDECRLFYFAGQETTSVLLVWTMILLSKYPHWQEQARQEVLQVFGGKMPEFDGLNRLKVVTMILHEVLRLYPPVPVLSRSVDEDIRLDDVMLPAGVYVSLPTILIHQDPELWGDDASEFKPERFSGGIAKATKNQISFFPFGWGPRICIGQNFALAEAKMALAIILQHFTFELSPSYTHAPTTVITLRPEHGAQLILGKL</sequence>
<evidence type="ECO:0000256" key="9">
    <source>
        <dbReference type="ARBA" id="ARBA00023033"/>
    </source>
</evidence>
<dbReference type="EMBL" id="EQ974021">
    <property type="protein sequence ID" value="EEF35458.1"/>
    <property type="molecule type" value="Genomic_DNA"/>
</dbReference>
<gene>
    <name evidence="13" type="ORF">RCOM_0532530</name>
</gene>
<evidence type="ECO:0000256" key="10">
    <source>
        <dbReference type="ARBA" id="ARBA00023136"/>
    </source>
</evidence>
<keyword evidence="10" id="KW-0472">Membrane</keyword>
<dbReference type="FunCoup" id="B9SLV2">
    <property type="interactions" value="663"/>
</dbReference>
<dbReference type="Gene3D" id="1.10.630.10">
    <property type="entry name" value="Cytochrome P450"/>
    <property type="match status" value="1"/>
</dbReference>